<evidence type="ECO:0000313" key="4">
    <source>
        <dbReference type="Proteomes" id="UP000242942"/>
    </source>
</evidence>
<feature type="compositionally biased region" description="Basic residues" evidence="2">
    <location>
        <begin position="1180"/>
        <end position="1193"/>
    </location>
</feature>
<feature type="compositionally biased region" description="Polar residues" evidence="2">
    <location>
        <begin position="1745"/>
        <end position="1774"/>
    </location>
</feature>
<feature type="region of interest" description="Disordered" evidence="2">
    <location>
        <begin position="1615"/>
        <end position="1658"/>
    </location>
</feature>
<feature type="compositionally biased region" description="Basic residues" evidence="2">
    <location>
        <begin position="1155"/>
        <end position="1167"/>
    </location>
</feature>
<protein>
    <submittedName>
        <fullName evidence="3">Uncharacterized protein</fullName>
    </submittedName>
</protein>
<feature type="compositionally biased region" description="Low complexity" evidence="2">
    <location>
        <begin position="1123"/>
        <end position="1134"/>
    </location>
</feature>
<feature type="compositionally biased region" description="Polar residues" evidence="2">
    <location>
        <begin position="1220"/>
        <end position="1255"/>
    </location>
</feature>
<evidence type="ECO:0000256" key="1">
    <source>
        <dbReference type="SAM" id="Coils"/>
    </source>
</evidence>
<organism evidence="3 4">
    <name type="scientific">Plasmodium ovale</name>
    <name type="common">malaria parasite P. ovale</name>
    <dbReference type="NCBI Taxonomy" id="36330"/>
    <lineage>
        <taxon>Eukaryota</taxon>
        <taxon>Sar</taxon>
        <taxon>Alveolata</taxon>
        <taxon>Apicomplexa</taxon>
        <taxon>Aconoidasida</taxon>
        <taxon>Haemosporida</taxon>
        <taxon>Plasmodiidae</taxon>
        <taxon>Plasmodium</taxon>
        <taxon>Plasmodium (Plasmodium)</taxon>
    </lineage>
</organism>
<feature type="region of interest" description="Disordered" evidence="2">
    <location>
        <begin position="1570"/>
        <end position="1599"/>
    </location>
</feature>
<dbReference type="Proteomes" id="UP000242942">
    <property type="component" value="Chromosome 14"/>
</dbReference>
<gene>
    <name evidence="3" type="primary">PocGH01_14020900</name>
    <name evidence="3" type="ORF">POCGH01_14020900</name>
</gene>
<evidence type="ECO:0000256" key="2">
    <source>
        <dbReference type="SAM" id="MobiDB-lite"/>
    </source>
</evidence>
<feature type="region of interest" description="Disordered" evidence="2">
    <location>
        <begin position="1118"/>
        <end position="1260"/>
    </location>
</feature>
<proteinExistence type="predicted"/>
<feature type="region of interest" description="Disordered" evidence="2">
    <location>
        <begin position="1031"/>
        <end position="1102"/>
    </location>
</feature>
<feature type="compositionally biased region" description="Low complexity" evidence="2">
    <location>
        <begin position="1052"/>
        <end position="1078"/>
    </location>
</feature>
<reference evidence="3 4" key="1">
    <citation type="submission" date="2016-06" db="EMBL/GenBank/DDBJ databases">
        <authorList>
            <consortium name="Pathogen Informatics"/>
        </authorList>
    </citation>
    <scope>NUCLEOTIDE SEQUENCE [LARGE SCALE GENOMIC DNA]</scope>
    <source>
        <strain evidence="3">PocGH01</strain>
    </source>
</reference>
<accession>A0A1D3U9G1</accession>
<feature type="compositionally biased region" description="Basic residues" evidence="2">
    <location>
        <begin position="1797"/>
        <end position="1822"/>
    </location>
</feature>
<evidence type="ECO:0000313" key="3">
    <source>
        <dbReference type="EMBL" id="SCQ16770.1"/>
    </source>
</evidence>
<feature type="region of interest" description="Disordered" evidence="2">
    <location>
        <begin position="970"/>
        <end position="1015"/>
    </location>
</feature>
<feature type="compositionally biased region" description="Basic and acidic residues" evidence="2">
    <location>
        <begin position="938"/>
        <end position="952"/>
    </location>
</feature>
<dbReference type="EMBL" id="LT594595">
    <property type="protein sequence ID" value="SCQ16770.1"/>
    <property type="molecule type" value="Genomic_DNA"/>
</dbReference>
<name>A0A1D3U9G1_PLAOA</name>
<keyword evidence="4" id="KW-1185">Reference proteome</keyword>
<feature type="compositionally biased region" description="Polar residues" evidence="2">
    <location>
        <begin position="993"/>
        <end position="1002"/>
    </location>
</feature>
<feature type="region of interest" description="Disordered" evidence="2">
    <location>
        <begin position="1745"/>
        <end position="1848"/>
    </location>
</feature>
<feature type="compositionally biased region" description="Basic and acidic residues" evidence="2">
    <location>
        <begin position="1645"/>
        <end position="1657"/>
    </location>
</feature>
<dbReference type="VEuPathDB" id="PlasmoDB:POWCR01_140015400"/>
<feature type="compositionally biased region" description="Low complexity" evidence="2">
    <location>
        <begin position="1194"/>
        <end position="1206"/>
    </location>
</feature>
<feature type="region of interest" description="Disordered" evidence="2">
    <location>
        <begin position="928"/>
        <end position="953"/>
    </location>
</feature>
<sequence length="2000" mass="229200">MPCCRYSSILCIQLNIIHVVRQCAYMSSTFFRTENVYAKEIDAMNDLNSSNIITPKEETKENSSSSYKEGGRENYLKKNNFMKIFKKKKKKSKVWKESISNIYDSNYLLSNPNNIDSQKYYLSFSELNKYDNLSDKCENNKLKDNQNVQNLHNSPNSKKSVVEDINKKKLNFDKKLSRDSRKKLKTKKKKKKDSQLIVDGNMNEEGNHCDDVDKNYNFEPHEDLKKEIEKIKIDIDKIKKKGNLKRIYDDLKYILLFQNEIIDILIEDIRKNKLRTKYDLLEDSTVKDDVNKMILNNITLDLLKFKYVNTKLKELIICVYDTKKFNSLVRKIVYNKLDEMKKIVDKNGELTYAKTMLNFLYKQLKLCLEEEVNTYYNEVKNLNDDIFNIKKNVMNIIFKSINDVCSLPDPNQLYSTYGKGDAVERELKKKRIMCPVYQKDINSFFCLYDSVHEEGRNNSCGDENMNADKFKNYCSARRGNQDCQNCDYYMVRRKMQMNVPPVGMDKPYVSTSSNRMFVPDVLHSHPTTTQWNNFHNSCIRKNTYIPNGNYRSNQFINQTIPLNSYDAIKNSQQRCHYVSNLKIKKEDYLEDLKNYYCNLNPPCINKTCNISNISYALNKNNRRIQSSNNLMLGGSKTCSLFCNDMDKLKTMPNYKEYLNNYDMVGNGLYMHPSSNVSNDDNKENVRILENSNYNSQAIQNLGYNLFVNDSTSAFPGTSYNAMDVCNSSKLVGIYNNGNNAVSSSSYCKAGITGGGTANCETKENAKDTCMYTGFEIISSKEDIKRLETFLNDKWGSFKLFEKWVKDCSKWQWIDLKLQREYINSNIELEKLKEEKKKYLEKCINNKIKELWCARMKGLMNLKLNDMEKKIAKKFSSNSIISNNIYDVTLDYERNSMCYHDLYAKLLNAEGNNKKIDLLAKYHEFKDKNSVEEGNSAEQEDKKDSVSHSENTKYVHKKKGYVQSLIYSFNKKSHKQSNKDCTPSKKEEKPVIQKRNSSSTKVQNSKEDKPLTNARGSIASVASAASAINTLDGSKGKQVESQVDNSRNRNNDSYIGNGSYQSNNSYLNNSYTNNSYTKRNSLDNRSQTSSKGDRPKIKKKGNNNGSFFDSFFLFKSEHNKKSSDSGSANSSSTAKTKSHSSHHEDDYSFEYSKSLDKKKQKKRKKSKKSNISALKKIFYLNRKKKSKDKSKKTNKSVSSSSSSSSDTSDTDAEENKKHSTKGNQNYNISTNEQLKNLPNENNTINKSKTNLDNKCSSSDDNKYNDELELELEYDILEKEVGDHLHIEDENEKMMTIEDLGKEDNYGIRTKSYICNNTQFKSGGKLKEEKRKEGKEIKRKSTLKGDEFVVNKNRNEKKKEYMEKERDDLNELQYFSLKRGTHSIEDNEGNNSLKESRKGSKVINKKCNVLSGGDKSNKGDEENKEYNYYKKDAVHIKRILMEEKVINENIDEEIKNESSRKNNSFTNSYAYYSNEEDNQYEKYSKLGSFKKGNKKNKFNKFFQNLGKFSFKASKKKGEKKVNYTNDILQDSADSDASNEPDEEKLQIGDCGDATDAAAAAAAATSVVAGITPEEEVISKGHTSNSDRSNKSGEQHKRKMSNQVDKLYSYINRLKEKKRSSTDTDINTIGGKGSLPKGEEACAEPDVGAEKNDREGDKLGGKISCTENKGIAESSISDNNANVDRELMIEGVKKEGTKDDYLIKMIYSSKTGKCQNGNDESREYENNFMAFKSSPRFGYSLSNQDVSNCDENIPSGSSLADNESESNLNYSGFTNGGENIDIAKNGEEKDVVDKEEEMTKKKKKDMKRSKIRSTIRGKANGKGKGRNNPLSSNSLDSFPNRQRRKKSDINDDTDVHNEIVFSDCVIDNNKIGESMYSNIYLDEKNNLENISKKLLKKKKRFSKYSNGSKKKDDENSSNSLDIVRLSSFKSRSEINAMCSNSKMVDKLSYESDSNVYMSEGKKGNSSYYKYVQSILPFGILSQKENSNGEIDKKSNGIHTDNSV</sequence>
<feature type="compositionally biased region" description="Polar residues" evidence="2">
    <location>
        <begin position="1826"/>
        <end position="1837"/>
    </location>
</feature>
<keyword evidence="1" id="KW-0175">Coiled coil</keyword>
<dbReference type="VEuPathDB" id="PlasmoDB:PocGH01_14020900"/>
<feature type="coiled-coil region" evidence="1">
    <location>
        <begin position="814"/>
        <end position="848"/>
    </location>
</feature>
<feature type="compositionally biased region" description="Basic and acidic residues" evidence="2">
    <location>
        <begin position="981"/>
        <end position="990"/>
    </location>
</feature>
<dbReference type="OrthoDB" id="377686at2759"/>